<protein>
    <submittedName>
        <fullName evidence="1">Uncharacterized protein</fullName>
    </submittedName>
</protein>
<reference evidence="2" key="1">
    <citation type="journal article" date="2019" name="Int. J. Syst. Evol. Microbiol.">
        <title>The Global Catalogue of Microorganisms (GCM) 10K type strain sequencing project: providing services to taxonomists for standard genome sequencing and annotation.</title>
        <authorList>
            <consortium name="The Broad Institute Genomics Platform"/>
            <consortium name="The Broad Institute Genome Sequencing Center for Infectious Disease"/>
            <person name="Wu L."/>
            <person name="Ma J."/>
        </authorList>
    </citation>
    <scope>NUCLEOTIDE SEQUENCE [LARGE SCALE GENOMIC DNA]</scope>
    <source>
        <strain evidence="2">CGMCC 4.7397</strain>
    </source>
</reference>
<keyword evidence="2" id="KW-1185">Reference proteome</keyword>
<evidence type="ECO:0000313" key="2">
    <source>
        <dbReference type="Proteomes" id="UP001596119"/>
    </source>
</evidence>
<dbReference type="Proteomes" id="UP001596119">
    <property type="component" value="Unassembled WGS sequence"/>
</dbReference>
<accession>A0ABW1I034</accession>
<dbReference type="EMBL" id="JBHSQK010000005">
    <property type="protein sequence ID" value="MFC5947052.1"/>
    <property type="molecule type" value="Genomic_DNA"/>
</dbReference>
<organism evidence="1 2">
    <name type="scientific">Pseudonocardia lutea</name>
    <dbReference type="NCBI Taxonomy" id="2172015"/>
    <lineage>
        <taxon>Bacteria</taxon>
        <taxon>Bacillati</taxon>
        <taxon>Actinomycetota</taxon>
        <taxon>Actinomycetes</taxon>
        <taxon>Pseudonocardiales</taxon>
        <taxon>Pseudonocardiaceae</taxon>
        <taxon>Pseudonocardia</taxon>
    </lineage>
</organism>
<gene>
    <name evidence="1" type="ORF">ACFQH9_02015</name>
</gene>
<comment type="caution">
    <text evidence="1">The sequence shown here is derived from an EMBL/GenBank/DDBJ whole genome shotgun (WGS) entry which is preliminary data.</text>
</comment>
<sequence length="204" mass="23105">MKPVRRFVAEAMRLSELRARQRPDSSREVGFRALRVTVVIDLPMPREGLGHGGTTMATGARSTAEVAADARAIVMREIERRGGRVMEVQDGRRWELLVDSGTGGPSRVRVVSRRRGDWQSSIREGECPGADWRYWVFVDLAHEPRFWVLPEPEVVTGIRERHRDYLARNEGRRARNDASVHCAIRTVDVAHGADRWDLLGLPCS</sequence>
<dbReference type="RefSeq" id="WP_379563539.1">
    <property type="nucleotide sequence ID" value="NZ_JBHSQK010000005.1"/>
</dbReference>
<name>A0ABW1I034_9PSEU</name>
<proteinExistence type="predicted"/>
<evidence type="ECO:0000313" key="1">
    <source>
        <dbReference type="EMBL" id="MFC5947052.1"/>
    </source>
</evidence>